<evidence type="ECO:0000313" key="1">
    <source>
        <dbReference type="EMBL" id="KFE96933.1"/>
    </source>
</evidence>
<sequence length="86" mass="9523">MLHANAAKLKEKSGAYSVPVGIVKYGKIYTRHFGEIDKGNGNKADDNTYFEIASVTKLFNNSRWLATPKNASNTDGSKYNNLLLKL</sequence>
<comment type="caution">
    <text evidence="1">The sequence shown here is derived from an EMBL/GenBank/DDBJ whole genome shotgun (WGS) entry which is preliminary data.</text>
</comment>
<dbReference type="RefSeq" id="WP_034708080.1">
    <property type="nucleotide sequence ID" value="NZ_JPRO01000039.1"/>
</dbReference>
<dbReference type="SUPFAM" id="SSF56601">
    <property type="entry name" value="beta-lactamase/transpeptidase-like"/>
    <property type="match status" value="1"/>
</dbReference>
<dbReference type="Proteomes" id="UP000028703">
    <property type="component" value="Unassembled WGS sequence"/>
</dbReference>
<dbReference type="InterPro" id="IPR012338">
    <property type="entry name" value="Beta-lactam/transpept-like"/>
</dbReference>
<dbReference type="Gene3D" id="3.40.710.10">
    <property type="entry name" value="DD-peptidase/beta-lactamase superfamily"/>
    <property type="match status" value="1"/>
</dbReference>
<evidence type="ECO:0000313" key="2">
    <source>
        <dbReference type="Proteomes" id="UP000028703"/>
    </source>
</evidence>
<keyword evidence="2" id="KW-1185">Reference proteome</keyword>
<reference evidence="1 2" key="1">
    <citation type="submission" date="2014-07" db="EMBL/GenBank/DDBJ databases">
        <title>Genome of Chryseobacterium luteum DSM 18605.</title>
        <authorList>
            <person name="Stropko S.J."/>
            <person name="Pipes S.E."/>
            <person name="Newman J.D."/>
        </authorList>
    </citation>
    <scope>NUCLEOTIDE SEQUENCE [LARGE SCALE GENOMIC DNA]</scope>
    <source>
        <strain evidence="1 2">DSM 18605</strain>
    </source>
</reference>
<dbReference type="AlphaFoldDB" id="A0A085YXM0"/>
<organism evidence="1 2">
    <name type="scientific">Chryseobacterium luteum</name>
    <dbReference type="NCBI Taxonomy" id="421531"/>
    <lineage>
        <taxon>Bacteria</taxon>
        <taxon>Pseudomonadati</taxon>
        <taxon>Bacteroidota</taxon>
        <taxon>Flavobacteriia</taxon>
        <taxon>Flavobacteriales</taxon>
        <taxon>Weeksellaceae</taxon>
        <taxon>Chryseobacterium group</taxon>
        <taxon>Chryseobacterium</taxon>
    </lineage>
</organism>
<protein>
    <submittedName>
        <fullName evidence="1">Uncharacterized protein</fullName>
    </submittedName>
</protein>
<dbReference type="STRING" id="421531.IX38_22510"/>
<proteinExistence type="predicted"/>
<dbReference type="EMBL" id="JPRO01000039">
    <property type="protein sequence ID" value="KFE96933.1"/>
    <property type="molecule type" value="Genomic_DNA"/>
</dbReference>
<accession>A0A085YXM0</accession>
<dbReference type="OrthoDB" id="9793489at2"/>
<gene>
    <name evidence="1" type="ORF">IX38_22510</name>
</gene>
<name>A0A085YXM0_9FLAO</name>